<dbReference type="CDD" id="cd01392">
    <property type="entry name" value="HTH_LacI"/>
    <property type="match status" value="1"/>
</dbReference>
<dbReference type="InterPro" id="IPR000843">
    <property type="entry name" value="HTH_LacI"/>
</dbReference>
<dbReference type="PROSITE" id="PS00356">
    <property type="entry name" value="HTH_LACI_1"/>
    <property type="match status" value="1"/>
</dbReference>
<proteinExistence type="predicted"/>
<feature type="domain" description="HTH lacI-type" evidence="4">
    <location>
        <begin position="4"/>
        <end position="58"/>
    </location>
</feature>
<sequence length="336" mass="35624">MTRPTIRDVAQAAGVSKGTVSFVLNGRPGVAEDTKRRILAAAEALGWTPSHQARALSVSRAFAVGLVLAREPELLGADPFFPAFIAGVERTLSDRGQSLVLQVVPEDEEEAGYRRLAGSKRVDGVFVLDLRVGDTRIALLEELAMPAVTIARPDVPSSFPAVLVDDRPGIVAAVRHLQELGHRRIAHVGGPAHFLHAAIRKDAWERTTEDGPYVEADFSAAGGAQATRALLESGQRPTAIVYANDLMAIAGMAVAQEYGIAVPAQLSVTGFDNTELAGYVSPPLTTVRTDPYLWGREAAQALLDLIEGGDRHGDIPVPPAQLVVRGSTAPTGGTER</sequence>
<dbReference type="PANTHER" id="PTHR30146">
    <property type="entry name" value="LACI-RELATED TRANSCRIPTIONAL REPRESSOR"/>
    <property type="match status" value="1"/>
</dbReference>
<organism evidence="5 6">
    <name type="scientific">Paractinoplanes deccanensis</name>
    <dbReference type="NCBI Taxonomy" id="113561"/>
    <lineage>
        <taxon>Bacteria</taxon>
        <taxon>Bacillati</taxon>
        <taxon>Actinomycetota</taxon>
        <taxon>Actinomycetes</taxon>
        <taxon>Micromonosporales</taxon>
        <taxon>Micromonosporaceae</taxon>
        <taxon>Paractinoplanes</taxon>
    </lineage>
</organism>
<dbReference type="EMBL" id="BOMI01000005">
    <property type="protein sequence ID" value="GID71760.1"/>
    <property type="molecule type" value="Genomic_DNA"/>
</dbReference>
<dbReference type="SUPFAM" id="SSF47413">
    <property type="entry name" value="lambda repressor-like DNA-binding domains"/>
    <property type="match status" value="1"/>
</dbReference>
<evidence type="ECO:0000313" key="6">
    <source>
        <dbReference type="Proteomes" id="UP000609879"/>
    </source>
</evidence>
<dbReference type="CDD" id="cd06267">
    <property type="entry name" value="PBP1_LacI_sugar_binding-like"/>
    <property type="match status" value="1"/>
</dbReference>
<dbReference type="PROSITE" id="PS50932">
    <property type="entry name" value="HTH_LACI_2"/>
    <property type="match status" value="1"/>
</dbReference>
<evidence type="ECO:0000259" key="4">
    <source>
        <dbReference type="PROSITE" id="PS50932"/>
    </source>
</evidence>
<dbReference type="InterPro" id="IPR028082">
    <property type="entry name" value="Peripla_BP_I"/>
</dbReference>
<evidence type="ECO:0000313" key="5">
    <source>
        <dbReference type="EMBL" id="GID71760.1"/>
    </source>
</evidence>
<dbReference type="Proteomes" id="UP000609879">
    <property type="component" value="Unassembled WGS sequence"/>
</dbReference>
<keyword evidence="2" id="KW-0238">DNA-binding</keyword>
<reference evidence="5 6" key="1">
    <citation type="submission" date="2021-01" db="EMBL/GenBank/DDBJ databases">
        <title>Whole genome shotgun sequence of Actinoplanes deccanensis NBRC 13994.</title>
        <authorList>
            <person name="Komaki H."/>
            <person name="Tamura T."/>
        </authorList>
    </citation>
    <scope>NUCLEOTIDE SEQUENCE [LARGE SCALE GENOMIC DNA]</scope>
    <source>
        <strain evidence="5 6">NBRC 13994</strain>
    </source>
</reference>
<dbReference type="RefSeq" id="WP_203759743.1">
    <property type="nucleotide sequence ID" value="NZ_BAAABO010000004.1"/>
</dbReference>
<dbReference type="Pfam" id="PF13377">
    <property type="entry name" value="Peripla_BP_3"/>
    <property type="match status" value="1"/>
</dbReference>
<dbReference type="PRINTS" id="PR00036">
    <property type="entry name" value="HTHLACI"/>
</dbReference>
<dbReference type="InterPro" id="IPR046335">
    <property type="entry name" value="LacI/GalR-like_sensor"/>
</dbReference>
<evidence type="ECO:0000256" key="1">
    <source>
        <dbReference type="ARBA" id="ARBA00023015"/>
    </source>
</evidence>
<dbReference type="Pfam" id="PF00356">
    <property type="entry name" value="LacI"/>
    <property type="match status" value="1"/>
</dbReference>
<comment type="caution">
    <text evidence="5">The sequence shown here is derived from an EMBL/GenBank/DDBJ whole genome shotgun (WGS) entry which is preliminary data.</text>
</comment>
<dbReference type="InterPro" id="IPR010982">
    <property type="entry name" value="Lambda_DNA-bd_dom_sf"/>
</dbReference>
<keyword evidence="1" id="KW-0805">Transcription regulation</keyword>
<evidence type="ECO:0000256" key="2">
    <source>
        <dbReference type="ARBA" id="ARBA00023125"/>
    </source>
</evidence>
<evidence type="ECO:0000256" key="3">
    <source>
        <dbReference type="ARBA" id="ARBA00023163"/>
    </source>
</evidence>
<accession>A0ABQ3XVQ7</accession>
<gene>
    <name evidence="5" type="ORF">Ade02nite_04010</name>
</gene>
<keyword evidence="3" id="KW-0804">Transcription</keyword>
<dbReference type="SUPFAM" id="SSF53822">
    <property type="entry name" value="Periplasmic binding protein-like I"/>
    <property type="match status" value="1"/>
</dbReference>
<keyword evidence="6" id="KW-1185">Reference proteome</keyword>
<dbReference type="PANTHER" id="PTHR30146:SF155">
    <property type="entry name" value="ALANINE RACEMASE"/>
    <property type="match status" value="1"/>
</dbReference>
<dbReference type="SMART" id="SM00354">
    <property type="entry name" value="HTH_LACI"/>
    <property type="match status" value="1"/>
</dbReference>
<dbReference type="Gene3D" id="3.40.50.2300">
    <property type="match status" value="2"/>
</dbReference>
<protein>
    <submittedName>
        <fullName evidence="5">LacI family transcriptional regulator</fullName>
    </submittedName>
</protein>
<name>A0ABQ3XVQ7_9ACTN</name>
<dbReference type="Gene3D" id="1.10.260.40">
    <property type="entry name" value="lambda repressor-like DNA-binding domains"/>
    <property type="match status" value="1"/>
</dbReference>